<feature type="domain" description="Nudix hydrolase" evidence="4">
    <location>
        <begin position="249"/>
        <end position="382"/>
    </location>
</feature>
<gene>
    <name evidence="5" type="ORF">DEJ51_29200</name>
</gene>
<evidence type="ECO:0000259" key="4">
    <source>
        <dbReference type="PROSITE" id="PS51462"/>
    </source>
</evidence>
<dbReference type="CDD" id="cd04683">
    <property type="entry name" value="NUDIX_Hydrolase"/>
    <property type="match status" value="1"/>
</dbReference>
<evidence type="ECO:0000256" key="2">
    <source>
        <dbReference type="ARBA" id="ARBA00022801"/>
    </source>
</evidence>
<feature type="domain" description="Nudix hydrolase" evidence="4">
    <location>
        <begin position="107"/>
        <end position="250"/>
    </location>
</feature>
<proteinExistence type="predicted"/>
<dbReference type="PROSITE" id="PS51462">
    <property type="entry name" value="NUDIX"/>
    <property type="match status" value="3"/>
</dbReference>
<dbReference type="SUPFAM" id="SSF55811">
    <property type="entry name" value="Nudix"/>
    <property type="match status" value="3"/>
</dbReference>
<dbReference type="InterPro" id="IPR000086">
    <property type="entry name" value="NUDIX_hydrolase_dom"/>
</dbReference>
<dbReference type="Gene3D" id="3.90.79.10">
    <property type="entry name" value="Nucleoside Triphosphate Pyrophosphohydrolase"/>
    <property type="match status" value="3"/>
</dbReference>
<name>A0A5P2DVL1_STRVZ</name>
<feature type="domain" description="Nudix hydrolase" evidence="4">
    <location>
        <begin position="410"/>
        <end position="541"/>
    </location>
</feature>
<feature type="compositionally biased region" description="Basic and acidic residues" evidence="3">
    <location>
        <begin position="8"/>
        <end position="17"/>
    </location>
</feature>
<dbReference type="PANTHER" id="PTHR43046">
    <property type="entry name" value="GDP-MANNOSE MANNOSYL HYDROLASE"/>
    <property type="match status" value="1"/>
</dbReference>
<dbReference type="CDD" id="cd03674">
    <property type="entry name" value="NUDIX_Hydrolase"/>
    <property type="match status" value="1"/>
</dbReference>
<dbReference type="InterPro" id="IPR015797">
    <property type="entry name" value="NUDIX_hydrolase-like_dom_sf"/>
</dbReference>
<feature type="region of interest" description="Disordered" evidence="3">
    <location>
        <begin position="383"/>
        <end position="407"/>
    </location>
</feature>
<evidence type="ECO:0000256" key="1">
    <source>
        <dbReference type="ARBA" id="ARBA00001946"/>
    </source>
</evidence>
<dbReference type="EMBL" id="CP029189">
    <property type="protein sequence ID" value="QES59275.1"/>
    <property type="molecule type" value="Genomic_DNA"/>
</dbReference>
<dbReference type="AlphaFoldDB" id="A0A5P2DVL1"/>
<evidence type="ECO:0000313" key="6">
    <source>
        <dbReference type="Proteomes" id="UP000324101"/>
    </source>
</evidence>
<dbReference type="GO" id="GO:0016787">
    <property type="term" value="F:hydrolase activity"/>
    <property type="evidence" value="ECO:0007669"/>
    <property type="project" value="UniProtKB-KW"/>
</dbReference>
<reference evidence="5 6" key="1">
    <citation type="submission" date="2018-05" db="EMBL/GenBank/DDBJ databases">
        <title>Streptomyces venezuelae.</title>
        <authorList>
            <person name="Kim W."/>
            <person name="Lee N."/>
            <person name="Cho B.-K."/>
        </authorList>
    </citation>
    <scope>NUCLEOTIDE SEQUENCE [LARGE SCALE GENOMIC DNA]</scope>
    <source>
        <strain evidence="5 6">ATCC 21018</strain>
    </source>
</reference>
<feature type="region of interest" description="Disordered" evidence="3">
    <location>
        <begin position="1"/>
        <end position="36"/>
    </location>
</feature>
<dbReference type="Proteomes" id="UP000324101">
    <property type="component" value="Chromosome"/>
</dbReference>
<feature type="compositionally biased region" description="Basic and acidic residues" evidence="3">
    <location>
        <begin position="383"/>
        <end position="395"/>
    </location>
</feature>
<evidence type="ECO:0000256" key="3">
    <source>
        <dbReference type="SAM" id="MobiDB-lite"/>
    </source>
</evidence>
<comment type="cofactor">
    <cofactor evidence="1">
        <name>Mg(2+)</name>
        <dbReference type="ChEBI" id="CHEBI:18420"/>
    </cofactor>
</comment>
<dbReference type="PANTHER" id="PTHR43046:SF14">
    <property type="entry name" value="MUTT_NUDIX FAMILY PROTEIN"/>
    <property type="match status" value="1"/>
</dbReference>
<evidence type="ECO:0000313" key="5">
    <source>
        <dbReference type="EMBL" id="QES59275.1"/>
    </source>
</evidence>
<protein>
    <submittedName>
        <fullName evidence="5">NUDIX hydrolase</fullName>
    </submittedName>
</protein>
<dbReference type="Pfam" id="PF00293">
    <property type="entry name" value="NUDIX"/>
    <property type="match status" value="3"/>
</dbReference>
<sequence length="551" mass="59507">MTRCPPRTSHEGDDRYLGRGPPPPRGGRAHRTSSWGVPFLPRLVPPSASRRLPHPLTVRPVLSPTRSHIHALVAAYLDRHPAEAPLLAPLLRALDDCGDPTSRATLPGHVTCSAVVVDRRRRVLHVRHNATGKLLAPGGHVEAGDRTLLEAALREVHEEAGIPPGALCATAGYGAQPFDIDVHDIDANPSKGEGAHQHYDFRFVLTLVHDDAEITVQAEEVSAAEWLAFDEVGSPTLRTKLCASALDGRIEPVNASALIHDGHGRYLLHRSDALPGIREGGAWSLFGGGREPGDTSQEDALRRELREKAGFEPAALEPLTVELLTGADGLSVPVQIFTARWDGDPAGLRLAEGVVLGWFHPDAMPRLRLSPATLERVRGHAEYASRDRAAVDRPRAPGPAGSGAGGSGVPHIVGVHLYLERDGQVLLGLRHADSAYAGSTHHFLAGHCEQESAIACLVREAMEEAGLLIDPQDVELVHVVHTVDEPGATPRIGFVFRARRWTGTPEVREPDRCVSWGWWPADALPDPIVPYTRAAIEGIRAGRPYTELGWS</sequence>
<keyword evidence="2 5" id="KW-0378">Hydrolase</keyword>
<organism evidence="5 6">
    <name type="scientific">Streptomyces venezuelae</name>
    <dbReference type="NCBI Taxonomy" id="54571"/>
    <lineage>
        <taxon>Bacteria</taxon>
        <taxon>Bacillati</taxon>
        <taxon>Actinomycetota</taxon>
        <taxon>Actinomycetes</taxon>
        <taxon>Kitasatosporales</taxon>
        <taxon>Streptomycetaceae</taxon>
        <taxon>Streptomyces</taxon>
    </lineage>
</organism>
<dbReference type="OrthoDB" id="21568at2"/>
<accession>A0A5P2DVL1</accession>